<name>A0A0W8G065_9ZZZZ</name>
<comment type="caution">
    <text evidence="1">The sequence shown here is derived from an EMBL/GenBank/DDBJ whole genome shotgun (WGS) entry which is preliminary data.</text>
</comment>
<dbReference type="EMBL" id="LNQE01000583">
    <property type="protein sequence ID" value="KUG25875.1"/>
    <property type="molecule type" value="Genomic_DNA"/>
</dbReference>
<protein>
    <submittedName>
        <fullName evidence="1">Uncharacterized protein</fullName>
    </submittedName>
</protein>
<reference evidence="1" key="1">
    <citation type="journal article" date="2015" name="Proc. Natl. Acad. Sci. U.S.A.">
        <title>Networks of energetic and metabolic interactions define dynamics in microbial communities.</title>
        <authorList>
            <person name="Embree M."/>
            <person name="Liu J.K."/>
            <person name="Al-Bassam M.M."/>
            <person name="Zengler K."/>
        </authorList>
    </citation>
    <scope>NUCLEOTIDE SEQUENCE</scope>
</reference>
<accession>A0A0W8G065</accession>
<evidence type="ECO:0000313" key="1">
    <source>
        <dbReference type="EMBL" id="KUG25875.1"/>
    </source>
</evidence>
<proteinExistence type="predicted"/>
<gene>
    <name evidence="1" type="ORF">ASZ90_004292</name>
</gene>
<sequence>MFGNFRAACDRGFELFADAIIDNFDVIYEDSVIANDYYDLYFIGEDLERAALYKTELLLPQPNLIWSKWGHGILELYRSENRQEFFFTTALHKGIRGSFPLIMNTKLFHFNRDAEHPKIINTFGNVMHVDGNWDDDSTFIMLYSTLDSMLTSTIYQRQFDYNIDGELINSSERIFELVKDGIPVPKFSNINPVSNDLRYKLFPVKTDTSIVLNLIDELNGTKNFITELKGEIKTNGWNTTSDYLFLTSQFQKDSTELIIVNLREMNLTRRFSDLGEMNFIIIGNLLIFDTGVKENSYITLYRYRRDKIYSTIRITGGCGINSIPKANRIF</sequence>
<organism evidence="1">
    <name type="scientific">hydrocarbon metagenome</name>
    <dbReference type="NCBI Taxonomy" id="938273"/>
    <lineage>
        <taxon>unclassified sequences</taxon>
        <taxon>metagenomes</taxon>
        <taxon>ecological metagenomes</taxon>
    </lineage>
</organism>
<dbReference type="AlphaFoldDB" id="A0A0W8G065"/>